<comment type="caution">
    <text evidence="2">The sequence shown here is derived from an EMBL/GenBank/DDBJ whole genome shotgun (WGS) entry which is preliminary data.</text>
</comment>
<dbReference type="InterPro" id="IPR031165">
    <property type="entry name" value="GNAT_YJDJ"/>
</dbReference>
<dbReference type="AlphaFoldDB" id="A0A2M9D9L2"/>
<feature type="domain" description="N-acetyltransferase" evidence="1">
    <location>
        <begin position="6"/>
        <end position="93"/>
    </location>
</feature>
<keyword evidence="3" id="KW-1185">Reference proteome</keyword>
<dbReference type="CDD" id="cd04301">
    <property type="entry name" value="NAT_SF"/>
    <property type="match status" value="1"/>
</dbReference>
<evidence type="ECO:0000259" key="1">
    <source>
        <dbReference type="PROSITE" id="PS51729"/>
    </source>
</evidence>
<dbReference type="PROSITE" id="PS51729">
    <property type="entry name" value="GNAT_YJDJ"/>
    <property type="match status" value="1"/>
</dbReference>
<accession>A0A2M9D9L2</accession>
<evidence type="ECO:0000313" key="3">
    <source>
        <dbReference type="Proteomes" id="UP000231742"/>
    </source>
</evidence>
<evidence type="ECO:0000313" key="2">
    <source>
        <dbReference type="EMBL" id="PJJ82426.1"/>
    </source>
</evidence>
<dbReference type="InterPro" id="IPR045057">
    <property type="entry name" value="Gcn5-rel_NAT"/>
</dbReference>
<dbReference type="Pfam" id="PF14542">
    <property type="entry name" value="Acetyltransf_CG"/>
    <property type="match status" value="1"/>
</dbReference>
<proteinExistence type="predicted"/>
<gene>
    <name evidence="2" type="ORF">CLV85_1626</name>
</gene>
<name>A0A2M9D9L2_9MICO</name>
<organism evidence="2 3">
    <name type="scientific">Salinibacterium amurskyense</name>
    <dbReference type="NCBI Taxonomy" id="205941"/>
    <lineage>
        <taxon>Bacteria</taxon>
        <taxon>Bacillati</taxon>
        <taxon>Actinomycetota</taxon>
        <taxon>Actinomycetes</taxon>
        <taxon>Micrococcales</taxon>
        <taxon>Microbacteriaceae</taxon>
        <taxon>Salinibacterium</taxon>
    </lineage>
</organism>
<dbReference type="EMBL" id="PGFH01000001">
    <property type="protein sequence ID" value="PJJ82426.1"/>
    <property type="molecule type" value="Genomic_DNA"/>
</dbReference>
<dbReference type="Proteomes" id="UP000231742">
    <property type="component" value="Unassembled WGS sequence"/>
</dbReference>
<reference evidence="2 3" key="1">
    <citation type="submission" date="2017-11" db="EMBL/GenBank/DDBJ databases">
        <title>Genomic Encyclopedia of Archaeal and Bacterial Type Strains, Phase II (KMG-II): From Individual Species to Whole Genera.</title>
        <authorList>
            <person name="Goeker M."/>
        </authorList>
    </citation>
    <scope>NUCLEOTIDE SEQUENCE [LARGE SCALE GENOMIC DNA]</scope>
    <source>
        <strain evidence="2 3">DSM 16400</strain>
    </source>
</reference>
<dbReference type="OrthoDB" id="5405911at2"/>
<dbReference type="Gene3D" id="3.40.630.30">
    <property type="match status" value="1"/>
</dbReference>
<dbReference type="InterPro" id="IPR016181">
    <property type="entry name" value="Acyl_CoA_acyltransferase"/>
</dbReference>
<protein>
    <recommendedName>
        <fullName evidence="1">N-acetyltransferase domain-containing protein</fullName>
    </recommendedName>
</protein>
<sequence>MATDFIHEKDAARYVMNVDGALVAVADYRTNGSSISFNHTYTQPAHRGKGYAADLVKFAVDDVEANSSLRVLPMCWYVAEWFDRNPERAELLSR</sequence>
<dbReference type="PANTHER" id="PTHR31435:SF9">
    <property type="entry name" value="PROTEIN NATD1"/>
    <property type="match status" value="1"/>
</dbReference>
<dbReference type="RefSeq" id="WP_100389023.1">
    <property type="nucleotide sequence ID" value="NZ_BMZU01000001.1"/>
</dbReference>
<dbReference type="SUPFAM" id="SSF55729">
    <property type="entry name" value="Acyl-CoA N-acyltransferases (Nat)"/>
    <property type="match status" value="1"/>
</dbReference>
<dbReference type="PANTHER" id="PTHR31435">
    <property type="entry name" value="PROTEIN NATD1"/>
    <property type="match status" value="1"/>
</dbReference>